<evidence type="ECO:0000256" key="16">
    <source>
        <dbReference type="SAM" id="Phobius"/>
    </source>
</evidence>
<keyword evidence="3" id="KW-0813">Transport</keyword>
<dbReference type="SUPFAM" id="SSF58038">
    <property type="entry name" value="SNARE fusion complex"/>
    <property type="match status" value="1"/>
</dbReference>
<evidence type="ECO:0000256" key="13">
    <source>
        <dbReference type="ARBA" id="ARBA00081711"/>
    </source>
</evidence>
<evidence type="ECO:0000256" key="2">
    <source>
        <dbReference type="ARBA" id="ARBA00006108"/>
    </source>
</evidence>
<dbReference type="PIRSF" id="PIRSF028865">
    <property type="entry name" value="Membrin-2"/>
    <property type="match status" value="1"/>
</dbReference>
<dbReference type="GO" id="GO:0048280">
    <property type="term" value="P:vesicle fusion with Golgi apparatus"/>
    <property type="evidence" value="ECO:0007669"/>
    <property type="project" value="TreeGrafter"/>
</dbReference>
<comment type="subunit">
    <text evidence="11">Interacts with distinct SNARE complexes that contain either STX5 or STX6. Interacts with NAPA and, to a lesser extent, with NAPG. Identified in a complex containing STX6, STX12, VAMP4 and VTI1A.</text>
</comment>
<dbReference type="Proteomes" id="UP001152759">
    <property type="component" value="Chromosome 3"/>
</dbReference>
<dbReference type="InterPro" id="IPR038407">
    <property type="entry name" value="v-SNARE_N_sf"/>
</dbReference>
<dbReference type="GO" id="GO:0005829">
    <property type="term" value="C:cytosol"/>
    <property type="evidence" value="ECO:0007669"/>
    <property type="project" value="GOC"/>
</dbReference>
<evidence type="ECO:0000256" key="3">
    <source>
        <dbReference type="ARBA" id="ARBA00022448"/>
    </source>
</evidence>
<dbReference type="GO" id="GO:0006896">
    <property type="term" value="P:Golgi to vacuole transport"/>
    <property type="evidence" value="ECO:0007669"/>
    <property type="project" value="TreeGrafter"/>
</dbReference>
<dbReference type="GO" id="GO:0000139">
    <property type="term" value="C:Golgi membrane"/>
    <property type="evidence" value="ECO:0007669"/>
    <property type="project" value="UniProtKB-SubCell"/>
</dbReference>
<comment type="similarity">
    <text evidence="2">Belongs to the VTI1 family.</text>
</comment>
<dbReference type="OrthoDB" id="430637at2759"/>
<dbReference type="InterPro" id="IPR010989">
    <property type="entry name" value="SNARE"/>
</dbReference>
<accession>A0A9P0G501</accession>
<dbReference type="GO" id="GO:0042147">
    <property type="term" value="P:retrograde transport, endosome to Golgi"/>
    <property type="evidence" value="ECO:0007669"/>
    <property type="project" value="TreeGrafter"/>
</dbReference>
<keyword evidence="9 16" id="KW-0472">Membrane</keyword>
<evidence type="ECO:0000256" key="9">
    <source>
        <dbReference type="ARBA" id="ARBA00023136"/>
    </source>
</evidence>
<evidence type="ECO:0000256" key="10">
    <source>
        <dbReference type="ARBA" id="ARBA00046280"/>
    </source>
</evidence>
<gene>
    <name evidence="18" type="ORF">BEMITA_LOCUS6629</name>
</gene>
<dbReference type="GO" id="GO:0006891">
    <property type="term" value="P:intra-Golgi vesicle-mediated transport"/>
    <property type="evidence" value="ECO:0007669"/>
    <property type="project" value="TreeGrafter"/>
</dbReference>
<evidence type="ECO:0000256" key="8">
    <source>
        <dbReference type="ARBA" id="ARBA00023054"/>
    </source>
</evidence>
<dbReference type="GO" id="GO:0031201">
    <property type="term" value="C:SNARE complex"/>
    <property type="evidence" value="ECO:0007669"/>
    <property type="project" value="TreeGrafter"/>
</dbReference>
<dbReference type="GO" id="GO:0031902">
    <property type="term" value="C:late endosome membrane"/>
    <property type="evidence" value="ECO:0007669"/>
    <property type="project" value="TreeGrafter"/>
</dbReference>
<dbReference type="GO" id="GO:0005484">
    <property type="term" value="F:SNAP receptor activity"/>
    <property type="evidence" value="ECO:0007669"/>
    <property type="project" value="InterPro"/>
</dbReference>
<keyword evidence="7" id="KW-0333">Golgi apparatus</keyword>
<dbReference type="PANTHER" id="PTHR21230:SF26">
    <property type="entry name" value="VESICLE TRANSPORT THROUGH INTERACTION WITH T-SNARES HOMOLOG 1A"/>
    <property type="match status" value="1"/>
</dbReference>
<dbReference type="Pfam" id="PF12352">
    <property type="entry name" value="V-SNARE_C"/>
    <property type="match status" value="1"/>
</dbReference>
<dbReference type="CDD" id="cd15891">
    <property type="entry name" value="SNARE_Vti1a"/>
    <property type="match status" value="1"/>
</dbReference>
<evidence type="ECO:0000259" key="17">
    <source>
        <dbReference type="Pfam" id="PF05008"/>
    </source>
</evidence>
<keyword evidence="6 16" id="KW-1133">Transmembrane helix</keyword>
<dbReference type="Pfam" id="PF05008">
    <property type="entry name" value="V-SNARE"/>
    <property type="match status" value="1"/>
</dbReference>
<reference evidence="18" key="1">
    <citation type="submission" date="2021-12" db="EMBL/GenBank/DDBJ databases">
        <authorList>
            <person name="King R."/>
        </authorList>
    </citation>
    <scope>NUCLEOTIDE SEQUENCE</scope>
</reference>
<evidence type="ECO:0000256" key="1">
    <source>
        <dbReference type="ARBA" id="ARBA00004194"/>
    </source>
</evidence>
<dbReference type="GO" id="GO:0006886">
    <property type="term" value="P:intracellular protein transport"/>
    <property type="evidence" value="ECO:0007669"/>
    <property type="project" value="InterPro"/>
</dbReference>
<evidence type="ECO:0000256" key="4">
    <source>
        <dbReference type="ARBA" id="ARBA00022692"/>
    </source>
</evidence>
<evidence type="ECO:0000256" key="15">
    <source>
        <dbReference type="SAM" id="Coils"/>
    </source>
</evidence>
<dbReference type="InterPro" id="IPR007705">
    <property type="entry name" value="Vesicle_trsprt_v-SNARE_N"/>
</dbReference>
<dbReference type="AlphaFoldDB" id="A0A9P0G501"/>
<organism evidence="18 19">
    <name type="scientific">Bemisia tabaci</name>
    <name type="common">Sweetpotato whitefly</name>
    <name type="synonym">Aleurodes tabaci</name>
    <dbReference type="NCBI Taxonomy" id="7038"/>
    <lineage>
        <taxon>Eukaryota</taxon>
        <taxon>Metazoa</taxon>
        <taxon>Ecdysozoa</taxon>
        <taxon>Arthropoda</taxon>
        <taxon>Hexapoda</taxon>
        <taxon>Insecta</taxon>
        <taxon>Pterygota</taxon>
        <taxon>Neoptera</taxon>
        <taxon>Paraneoptera</taxon>
        <taxon>Hemiptera</taxon>
        <taxon>Sternorrhyncha</taxon>
        <taxon>Aleyrodoidea</taxon>
        <taxon>Aleyrodidae</taxon>
        <taxon>Aleyrodinae</taxon>
        <taxon>Bemisia</taxon>
    </lineage>
</organism>
<dbReference type="GO" id="GO:0016236">
    <property type="term" value="P:macroautophagy"/>
    <property type="evidence" value="ECO:0007669"/>
    <property type="project" value="TreeGrafter"/>
</dbReference>
<dbReference type="Gene3D" id="1.20.58.400">
    <property type="entry name" value="t-snare proteins"/>
    <property type="match status" value="1"/>
</dbReference>
<dbReference type="InterPro" id="IPR027027">
    <property type="entry name" value="GOSR2/Membrin/Bos1"/>
</dbReference>
<dbReference type="GO" id="GO:0000149">
    <property type="term" value="F:SNARE binding"/>
    <property type="evidence" value="ECO:0007669"/>
    <property type="project" value="TreeGrafter"/>
</dbReference>
<keyword evidence="4 16" id="KW-0812">Transmembrane</keyword>
<feature type="transmembrane region" description="Helical" evidence="16">
    <location>
        <begin position="197"/>
        <end position="218"/>
    </location>
</feature>
<evidence type="ECO:0000256" key="7">
    <source>
        <dbReference type="ARBA" id="ARBA00023034"/>
    </source>
</evidence>
<evidence type="ECO:0000256" key="11">
    <source>
        <dbReference type="ARBA" id="ARBA00065755"/>
    </source>
</evidence>
<dbReference type="KEGG" id="btab:109034139"/>
<evidence type="ECO:0000256" key="6">
    <source>
        <dbReference type="ARBA" id="ARBA00022989"/>
    </source>
</evidence>
<dbReference type="GO" id="GO:0005789">
    <property type="term" value="C:endoplasmic reticulum membrane"/>
    <property type="evidence" value="ECO:0007669"/>
    <property type="project" value="TreeGrafter"/>
</dbReference>
<name>A0A9P0G501_BEMTA</name>
<keyword evidence="5" id="KW-0653">Protein transport</keyword>
<evidence type="ECO:0000256" key="14">
    <source>
        <dbReference type="ARBA" id="ARBA00082368"/>
    </source>
</evidence>
<keyword evidence="8 15" id="KW-0175">Coiled coil</keyword>
<feature type="domain" description="Vesicle transport v-SNARE N-terminal" evidence="17">
    <location>
        <begin position="1"/>
        <end position="91"/>
    </location>
</feature>
<evidence type="ECO:0000256" key="5">
    <source>
        <dbReference type="ARBA" id="ARBA00022927"/>
    </source>
</evidence>
<feature type="coiled-coil region" evidence="15">
    <location>
        <begin position="34"/>
        <end position="61"/>
    </location>
</feature>
<dbReference type="EMBL" id="OU963864">
    <property type="protein sequence ID" value="CAH0769665.1"/>
    <property type="molecule type" value="Genomic_DNA"/>
</dbReference>
<evidence type="ECO:0000256" key="12">
    <source>
        <dbReference type="ARBA" id="ARBA00071612"/>
    </source>
</evidence>
<dbReference type="FunFam" id="1.20.58.400:FF:000001">
    <property type="entry name" value="Vesicle transport through interaction with t-SNAREs homolog 1A"/>
    <property type="match status" value="1"/>
</dbReference>
<dbReference type="Gene3D" id="1.20.5.110">
    <property type="match status" value="1"/>
</dbReference>
<proteinExistence type="inferred from homology"/>
<dbReference type="PANTHER" id="PTHR21230">
    <property type="entry name" value="VESICLE TRANSPORT V-SNARE PROTEIN VTI1-RELATED"/>
    <property type="match status" value="1"/>
</dbReference>
<comment type="subcellular location">
    <subcellularLocation>
        <location evidence="10">Endomembrane system</location>
        <topology evidence="10">Single-pass type IV membrane protein</topology>
    </subcellularLocation>
    <subcellularLocation>
        <location evidence="1">Golgi apparatus membrane</location>
        <topology evidence="1">Single-pass membrane protein</topology>
    </subcellularLocation>
</comment>
<evidence type="ECO:0000313" key="18">
    <source>
        <dbReference type="EMBL" id="CAH0769665.1"/>
    </source>
</evidence>
<keyword evidence="19" id="KW-1185">Reference proteome</keyword>
<dbReference type="FunFam" id="1.20.5.110:FF:000078">
    <property type="entry name" value="Vesicle transport through interaction with t-SNAREs 1A"/>
    <property type="match status" value="1"/>
</dbReference>
<evidence type="ECO:0000313" key="19">
    <source>
        <dbReference type="Proteomes" id="UP001152759"/>
    </source>
</evidence>
<sequence>MATLLDNYEQQYAVLTAEITCKIGKLTKSDETEKKNIISELEKSFEEANELMEQMELEIREIDPSFRPRLKTRVDSYKAELSRLLQDFNSAKSSQFKSDGFYNQTDSYKELGNISLEQKQRLLDTSEIIERTGNHLANGYRIVLETEEIGNEVLQNLNSQRETIQKSRSRLRETNANLNRSSRIMNAMIARSLQHRFILLGVGTIFFLTCLYGVYRIFTRIF</sequence>
<protein>
    <recommendedName>
        <fullName evidence="12">Vesicle transport through interaction with t-SNAREs homolog 1A</fullName>
    </recommendedName>
    <alternativeName>
        <fullName evidence="14">Vesicle transport v-SNARE protein Vti1-like 2</fullName>
    </alternativeName>
    <alternativeName>
        <fullName evidence="13">Vti1-rp2</fullName>
    </alternativeName>
</protein>
<dbReference type="GO" id="GO:0012507">
    <property type="term" value="C:ER to Golgi transport vesicle membrane"/>
    <property type="evidence" value="ECO:0007669"/>
    <property type="project" value="TreeGrafter"/>
</dbReference>
<dbReference type="SUPFAM" id="SSF47661">
    <property type="entry name" value="t-snare proteins"/>
    <property type="match status" value="1"/>
</dbReference>